<sequence length="285" mass="32345">FEELSSPVPEDPRVEEIINEDPIREEIVDETPDPLAVVELPPLNNEVLNILGDDTSKAKHLGGKVFLYLDYTGIFVPAWCKKYPPATNCPRIAPPRIKPRNKSAVSDSTIRRDKRLTEFQDQIGATLSALGKALTVLLGEERKGSNLHLIELISDVGRIMADLHHTQSESRRVLVGQSLNKNFKDTLVDTSLDGWLFGDNLGDRVKTAKALERSGQDLKIPQPKQKQVALRTNQTLNSKSPSRQYKKPRLDGQRYQPRAKPVQQRHRQPNQTQRYQGDKPWRKPR</sequence>
<dbReference type="EMBL" id="JAPWTJ010004990">
    <property type="protein sequence ID" value="KAJ8940763.1"/>
    <property type="molecule type" value="Genomic_DNA"/>
</dbReference>
<evidence type="ECO:0000313" key="2">
    <source>
        <dbReference type="EMBL" id="KAJ8940763.1"/>
    </source>
</evidence>
<proteinExistence type="predicted"/>
<keyword evidence="3" id="KW-1185">Reference proteome</keyword>
<organism evidence="2 3">
    <name type="scientific">Molorchus minor</name>
    <dbReference type="NCBI Taxonomy" id="1323400"/>
    <lineage>
        <taxon>Eukaryota</taxon>
        <taxon>Metazoa</taxon>
        <taxon>Ecdysozoa</taxon>
        <taxon>Arthropoda</taxon>
        <taxon>Hexapoda</taxon>
        <taxon>Insecta</taxon>
        <taxon>Pterygota</taxon>
        <taxon>Neoptera</taxon>
        <taxon>Endopterygota</taxon>
        <taxon>Coleoptera</taxon>
        <taxon>Polyphaga</taxon>
        <taxon>Cucujiformia</taxon>
        <taxon>Chrysomeloidea</taxon>
        <taxon>Cerambycidae</taxon>
        <taxon>Lamiinae</taxon>
        <taxon>Monochamini</taxon>
        <taxon>Molorchus</taxon>
    </lineage>
</organism>
<protein>
    <submittedName>
        <fullName evidence="2">Uncharacterized protein</fullName>
    </submittedName>
</protein>
<feature type="compositionally biased region" description="Polar residues" evidence="1">
    <location>
        <begin position="230"/>
        <end position="243"/>
    </location>
</feature>
<gene>
    <name evidence="2" type="ORF">NQ317_011138</name>
</gene>
<evidence type="ECO:0000313" key="3">
    <source>
        <dbReference type="Proteomes" id="UP001162164"/>
    </source>
</evidence>
<dbReference type="Proteomes" id="UP001162164">
    <property type="component" value="Unassembled WGS sequence"/>
</dbReference>
<accession>A0ABQ9IPK8</accession>
<name>A0ABQ9IPK8_9CUCU</name>
<evidence type="ECO:0000256" key="1">
    <source>
        <dbReference type="SAM" id="MobiDB-lite"/>
    </source>
</evidence>
<feature type="compositionally biased region" description="Basic and acidic residues" evidence="1">
    <location>
        <begin position="276"/>
        <end position="285"/>
    </location>
</feature>
<dbReference type="PANTHER" id="PTHR34239:SF2">
    <property type="entry name" value="TRANSPOSABLE ELEMENT P TRANSPOSASE_THAP9 CONSERVED DOMAIN-CONTAINING PROTEIN"/>
    <property type="match status" value="1"/>
</dbReference>
<feature type="non-terminal residue" evidence="2">
    <location>
        <position position="1"/>
    </location>
</feature>
<feature type="region of interest" description="Disordered" evidence="1">
    <location>
        <begin position="222"/>
        <end position="285"/>
    </location>
</feature>
<comment type="caution">
    <text evidence="2">The sequence shown here is derived from an EMBL/GenBank/DDBJ whole genome shotgun (WGS) entry which is preliminary data.</text>
</comment>
<reference evidence="2" key="1">
    <citation type="journal article" date="2023" name="Insect Mol. Biol.">
        <title>Genome sequencing provides insights into the evolution of gene families encoding plant cell wall-degrading enzymes in longhorned beetles.</title>
        <authorList>
            <person name="Shin N.R."/>
            <person name="Okamura Y."/>
            <person name="Kirsch R."/>
            <person name="Pauchet Y."/>
        </authorList>
    </citation>
    <scope>NUCLEOTIDE SEQUENCE</scope>
    <source>
        <strain evidence="2">MMC_N1</strain>
    </source>
</reference>
<dbReference type="PANTHER" id="PTHR34239">
    <property type="entry name" value="APPLE DOMAIN-CONTAINING PROTEIN"/>
    <property type="match status" value="1"/>
</dbReference>